<organism evidence="4">
    <name type="scientific">Tanacetum cinerariifolium</name>
    <name type="common">Dalmatian daisy</name>
    <name type="synonym">Chrysanthemum cinerariifolium</name>
    <dbReference type="NCBI Taxonomy" id="118510"/>
    <lineage>
        <taxon>Eukaryota</taxon>
        <taxon>Viridiplantae</taxon>
        <taxon>Streptophyta</taxon>
        <taxon>Embryophyta</taxon>
        <taxon>Tracheophyta</taxon>
        <taxon>Spermatophyta</taxon>
        <taxon>Magnoliopsida</taxon>
        <taxon>eudicotyledons</taxon>
        <taxon>Gunneridae</taxon>
        <taxon>Pentapetalae</taxon>
        <taxon>asterids</taxon>
        <taxon>campanulids</taxon>
        <taxon>Asterales</taxon>
        <taxon>Asteraceae</taxon>
        <taxon>Asteroideae</taxon>
        <taxon>Anthemideae</taxon>
        <taxon>Anthemidinae</taxon>
        <taxon>Tanacetum</taxon>
    </lineage>
</organism>
<dbReference type="GO" id="GO:0015074">
    <property type="term" value="P:DNA integration"/>
    <property type="evidence" value="ECO:0007669"/>
    <property type="project" value="InterPro"/>
</dbReference>
<feature type="non-terminal residue" evidence="4">
    <location>
        <position position="524"/>
    </location>
</feature>
<feature type="compositionally biased region" description="Polar residues" evidence="2">
    <location>
        <begin position="350"/>
        <end position="379"/>
    </location>
</feature>
<protein>
    <recommendedName>
        <fullName evidence="3">Integrase catalytic domain-containing protein</fullName>
    </recommendedName>
</protein>
<dbReference type="InterPro" id="IPR054722">
    <property type="entry name" value="PolX-like_BBD"/>
</dbReference>
<sequence>MSSVRTPQQNGVVGRRNRTLVEAARTMLIFSRAPLFLWAEAIATACSKHMTGDRSQLINFIQKFLGTIKFGNDHVAKIMGYGDYKIGIVTISRVYFVEGLGHNLFSVGQFCDSDLEVAFRQYTCFIQVGISHETSVARSSQQNGVVERRNRTLIEAARTILIYAQASLFLWAKAVATACYNQNRSILRLRHRNTPYELLHNKLPDLSFLHVFGALCYPNNDSENLGKLQPKADIGIFIVYAPTKKAFRIYNRRTRRIVETIHVDFDELTAMASEQCSSGPALNEMTPATISSGRVQKPSSSTPYVPPSRNDWDLLFQPMFDELLNPPPSVDHQAAEVIASIADVIPPVQVDSTGSPSSTTVDQDAPSPSKSHTTIETQSSVIPQDVKKDNIDMEVAHIGNELFGVPILEVTSAQSSSTVSPYQIVQPDHQILQHTSKWTKDHPLDNIIDQLSRPVSTWLQLHEQALFCYYDAFLTSVEPNTYKEALTQCCWIEAMQEALNEFELLEVWELVPRPDKVMVITLKW</sequence>
<feature type="domain" description="Integrase catalytic" evidence="3">
    <location>
        <begin position="127"/>
        <end position="203"/>
    </location>
</feature>
<dbReference type="InterPro" id="IPR012337">
    <property type="entry name" value="RNaseH-like_sf"/>
</dbReference>
<evidence type="ECO:0000256" key="1">
    <source>
        <dbReference type="ARBA" id="ARBA00022670"/>
    </source>
</evidence>
<gene>
    <name evidence="4" type="ORF">Tci_660374</name>
</gene>
<reference evidence="4" key="1">
    <citation type="journal article" date="2019" name="Sci. Rep.">
        <title>Draft genome of Tanacetum cinerariifolium, the natural source of mosquito coil.</title>
        <authorList>
            <person name="Yamashiro T."/>
            <person name="Shiraishi A."/>
            <person name="Satake H."/>
            <person name="Nakayama K."/>
        </authorList>
    </citation>
    <scope>NUCLEOTIDE SEQUENCE</scope>
</reference>
<dbReference type="Pfam" id="PF25597">
    <property type="entry name" value="SH3_retrovirus"/>
    <property type="match status" value="1"/>
</dbReference>
<comment type="caution">
    <text evidence="4">The sequence shown here is derived from an EMBL/GenBank/DDBJ whole genome shotgun (WGS) entry which is preliminary data.</text>
</comment>
<proteinExistence type="predicted"/>
<dbReference type="InterPro" id="IPR001584">
    <property type="entry name" value="Integrase_cat-core"/>
</dbReference>
<dbReference type="PANTHER" id="PTHR42648">
    <property type="entry name" value="TRANSPOSASE, PUTATIVE-RELATED"/>
    <property type="match status" value="1"/>
</dbReference>
<dbReference type="InterPro" id="IPR036397">
    <property type="entry name" value="RNaseH_sf"/>
</dbReference>
<name>A0A699KH74_TANCI</name>
<accession>A0A699KH74</accession>
<dbReference type="Gene3D" id="3.30.420.10">
    <property type="entry name" value="Ribonuclease H-like superfamily/Ribonuclease H"/>
    <property type="match status" value="2"/>
</dbReference>
<keyword evidence="1" id="KW-0378">Hydrolase</keyword>
<dbReference type="InterPro" id="IPR039537">
    <property type="entry name" value="Retrotran_Ty1/copia-like"/>
</dbReference>
<feature type="region of interest" description="Disordered" evidence="2">
    <location>
        <begin position="348"/>
        <end position="379"/>
    </location>
</feature>
<keyword evidence="1" id="KW-0645">Protease</keyword>
<dbReference type="SUPFAM" id="SSF53098">
    <property type="entry name" value="Ribonuclease H-like"/>
    <property type="match status" value="2"/>
</dbReference>
<evidence type="ECO:0000256" key="2">
    <source>
        <dbReference type="SAM" id="MobiDB-lite"/>
    </source>
</evidence>
<dbReference type="GO" id="GO:0006508">
    <property type="term" value="P:proteolysis"/>
    <property type="evidence" value="ECO:0007669"/>
    <property type="project" value="UniProtKB-KW"/>
</dbReference>
<dbReference type="GO" id="GO:0003676">
    <property type="term" value="F:nucleic acid binding"/>
    <property type="evidence" value="ECO:0007669"/>
    <property type="project" value="InterPro"/>
</dbReference>
<dbReference type="InterPro" id="IPR057670">
    <property type="entry name" value="SH3_retrovirus"/>
</dbReference>
<dbReference type="PROSITE" id="PS50994">
    <property type="entry name" value="INTEGRASE"/>
    <property type="match status" value="1"/>
</dbReference>
<dbReference type="AlphaFoldDB" id="A0A699KH74"/>
<dbReference type="Pfam" id="PF22936">
    <property type="entry name" value="Pol_BBD"/>
    <property type="match status" value="1"/>
</dbReference>
<evidence type="ECO:0000313" key="4">
    <source>
        <dbReference type="EMBL" id="GFA88402.1"/>
    </source>
</evidence>
<dbReference type="EMBL" id="BKCJ010507002">
    <property type="protein sequence ID" value="GFA88402.1"/>
    <property type="molecule type" value="Genomic_DNA"/>
</dbReference>
<evidence type="ECO:0000259" key="3">
    <source>
        <dbReference type="PROSITE" id="PS50994"/>
    </source>
</evidence>
<dbReference type="PANTHER" id="PTHR42648:SF32">
    <property type="entry name" value="RIBONUCLEASE H-LIKE DOMAIN, GAG-PRE-INTEGRASE DOMAIN PROTEIN-RELATED"/>
    <property type="match status" value="1"/>
</dbReference>
<dbReference type="GO" id="GO:0008233">
    <property type="term" value="F:peptidase activity"/>
    <property type="evidence" value="ECO:0007669"/>
    <property type="project" value="UniProtKB-KW"/>
</dbReference>